<dbReference type="GO" id="GO:0017004">
    <property type="term" value="P:cytochrome complex assembly"/>
    <property type="evidence" value="ECO:0007669"/>
    <property type="project" value="UniProtKB-KW"/>
</dbReference>
<dbReference type="RefSeq" id="WP_194182072.1">
    <property type="nucleotide sequence ID" value="NZ_JADGIK010000002.1"/>
</dbReference>
<dbReference type="PROSITE" id="PS51352">
    <property type="entry name" value="THIOREDOXIN_2"/>
    <property type="match status" value="1"/>
</dbReference>
<dbReference type="CDD" id="cd02966">
    <property type="entry name" value="TlpA_like_family"/>
    <property type="match status" value="1"/>
</dbReference>
<evidence type="ECO:0000313" key="7">
    <source>
        <dbReference type="EMBL" id="MBF0596540.1"/>
    </source>
</evidence>
<dbReference type="EMBL" id="JADGIK010000002">
    <property type="protein sequence ID" value="MBF0596540.1"/>
    <property type="molecule type" value="Genomic_DNA"/>
</dbReference>
<dbReference type="InterPro" id="IPR013740">
    <property type="entry name" value="Redoxin"/>
</dbReference>
<dbReference type="PANTHER" id="PTHR42852:SF6">
    <property type="entry name" value="THIOL:DISULFIDE INTERCHANGE PROTEIN DSBE"/>
    <property type="match status" value="1"/>
</dbReference>
<proteinExistence type="predicted"/>
<dbReference type="GO" id="GO:0030313">
    <property type="term" value="C:cell envelope"/>
    <property type="evidence" value="ECO:0007669"/>
    <property type="project" value="UniProtKB-SubCell"/>
</dbReference>
<dbReference type="InterPro" id="IPR013766">
    <property type="entry name" value="Thioredoxin_domain"/>
</dbReference>
<organism evidence="7 8">
    <name type="scientific">Faecalibacter rhinopitheci</name>
    <dbReference type="NCBI Taxonomy" id="2779678"/>
    <lineage>
        <taxon>Bacteria</taxon>
        <taxon>Pseudomonadati</taxon>
        <taxon>Bacteroidota</taxon>
        <taxon>Flavobacteriia</taxon>
        <taxon>Flavobacteriales</taxon>
        <taxon>Weeksellaceae</taxon>
        <taxon>Faecalibacter</taxon>
    </lineage>
</organism>
<evidence type="ECO:0000256" key="3">
    <source>
        <dbReference type="ARBA" id="ARBA00023157"/>
    </source>
</evidence>
<evidence type="ECO:0000256" key="4">
    <source>
        <dbReference type="ARBA" id="ARBA00023284"/>
    </source>
</evidence>
<dbReference type="Pfam" id="PF08534">
    <property type="entry name" value="Redoxin"/>
    <property type="match status" value="1"/>
</dbReference>
<dbReference type="PANTHER" id="PTHR42852">
    <property type="entry name" value="THIOL:DISULFIDE INTERCHANGE PROTEIN DSBE"/>
    <property type="match status" value="1"/>
</dbReference>
<reference evidence="7" key="1">
    <citation type="submission" date="2020-10" db="EMBL/GenBank/DDBJ databases">
        <authorList>
            <person name="Lu T."/>
            <person name="Wang Q."/>
            <person name="Han X."/>
        </authorList>
    </citation>
    <scope>NUCLEOTIDE SEQUENCE</scope>
    <source>
        <strain evidence="7">WQ 117</strain>
    </source>
</reference>
<evidence type="ECO:0000256" key="5">
    <source>
        <dbReference type="SAM" id="SignalP"/>
    </source>
</evidence>
<comment type="subcellular location">
    <subcellularLocation>
        <location evidence="1">Cell envelope</location>
    </subcellularLocation>
</comment>
<comment type="caution">
    <text evidence="7">The sequence shown here is derived from an EMBL/GenBank/DDBJ whole genome shotgun (WGS) entry which is preliminary data.</text>
</comment>
<keyword evidence="2" id="KW-0201">Cytochrome c-type biogenesis</keyword>
<dbReference type="AlphaFoldDB" id="A0A8J7G5U7"/>
<dbReference type="Gene3D" id="3.40.30.10">
    <property type="entry name" value="Glutaredoxin"/>
    <property type="match status" value="1"/>
</dbReference>
<dbReference type="InterPro" id="IPR017937">
    <property type="entry name" value="Thioredoxin_CS"/>
</dbReference>
<dbReference type="Proteomes" id="UP000608754">
    <property type="component" value="Unassembled WGS sequence"/>
</dbReference>
<evidence type="ECO:0000313" key="8">
    <source>
        <dbReference type="Proteomes" id="UP000608754"/>
    </source>
</evidence>
<dbReference type="InterPro" id="IPR050553">
    <property type="entry name" value="Thioredoxin_ResA/DsbE_sf"/>
</dbReference>
<dbReference type="SUPFAM" id="SSF52833">
    <property type="entry name" value="Thioredoxin-like"/>
    <property type="match status" value="1"/>
</dbReference>
<evidence type="ECO:0000259" key="6">
    <source>
        <dbReference type="PROSITE" id="PS51352"/>
    </source>
</evidence>
<dbReference type="PROSITE" id="PS00194">
    <property type="entry name" value="THIOREDOXIN_1"/>
    <property type="match status" value="1"/>
</dbReference>
<evidence type="ECO:0000256" key="1">
    <source>
        <dbReference type="ARBA" id="ARBA00004196"/>
    </source>
</evidence>
<feature type="signal peptide" evidence="5">
    <location>
        <begin position="1"/>
        <end position="20"/>
    </location>
</feature>
<sequence length="432" mass="49094">MKKYFLIPITLLGTALLAQFNIDGQITNYSNKPVLVKIFENGSAKTIKTITTDVNGKFSSRVPVSYAGIIRLEMPSGANINILSDNENIKFKTSYDETIQTGLEVLEGKAQKEYTSLQKLNPLNDLNKNVFPHIKKMYNVNETFYKAIEVEEERITKLNASQTISSPLVKYIQGLENLIGEIKNNPSEATASKILNHIQSDDEKLEQSGHLSDILYGYLNYQFTKNSSETPENNLKLATEALLQKGNIETERGQNILSTIFTLVPEQNFPIFFNEYKTKVNNLTCKVTEDLKSKINGATDLKVGDKAPNINFEKSVKGKKSLYDIKANQKLVVFWASWCPACLKELPYIKEFYSDFKKNGGEIIAIALDYDQNEYDKATKDFEWYNYTDLLRWDSPIAEAYKVNSTPTLFLLDKDNKIIQKANHVTDFQLSK</sequence>
<dbReference type="InterPro" id="IPR036249">
    <property type="entry name" value="Thioredoxin-like_sf"/>
</dbReference>
<gene>
    <name evidence="7" type="ORF">IM532_03530</name>
</gene>
<evidence type="ECO:0000256" key="2">
    <source>
        <dbReference type="ARBA" id="ARBA00022748"/>
    </source>
</evidence>
<keyword evidence="8" id="KW-1185">Reference proteome</keyword>
<accession>A0A8J7G5U7</accession>
<feature type="domain" description="Thioredoxin" evidence="6">
    <location>
        <begin position="301"/>
        <end position="432"/>
    </location>
</feature>
<keyword evidence="3" id="KW-1015">Disulfide bond</keyword>
<keyword evidence="4" id="KW-0676">Redox-active center</keyword>
<feature type="chain" id="PRO_5035200989" evidence="5">
    <location>
        <begin position="21"/>
        <end position="432"/>
    </location>
</feature>
<keyword evidence="5" id="KW-0732">Signal</keyword>
<protein>
    <submittedName>
        <fullName evidence="7">TlpA family protein disulfide reductase</fullName>
    </submittedName>
</protein>
<name>A0A8J7G5U7_9FLAO</name>